<gene>
    <name evidence="2" type="ORF">LENED_003534</name>
</gene>
<keyword evidence="2" id="KW-0695">RNA-directed DNA polymerase</keyword>
<dbReference type="SUPFAM" id="SSF47823">
    <property type="entry name" value="lambda integrase-like, N-terminal domain"/>
    <property type="match status" value="1"/>
</dbReference>
<sequence length="859" mass="96566">MPVLHESIIIPNHSSVHKHPDVVWDYIHEEAASNRMSGPFSQDEIESIMRGPFFCSPFIVIEHSQGPGKPAKRRVCRNLSKDGRDSSGKLIPCINSHILKEHFPTSFDSATHTANLVVSAPPGTKVCTMDITKFHRTIPLRPQDKPYMVVRDPDGKFWVDHCYAFGAASASSNSGMVSSAGREIWQALGIAPIAKVEDDLAAFITPNTLTSLDLTNRDDLFALISDLGFPWHPEKGEHQFVLTFTFIGFLWDLELRRVSLPEDKRLKYLFRLQNFLDTSHRCLTPRAKIESIHGTLCHIAFIYTDGKTHLPPFSNFMSSYRNHEVEKGKYPDKIIPEIQWWIKRLSVPHVYRQLRELGPMQDLGLFVDASTDWGIGIIIGGKWAAFHLANDWKIEGRDICWLETPFAFSPTPFPLQPCNPYSFFTPHLPPPPTSRKPSPNNSIIANNFRPNVRARDRLQTWDTPFTINKRTLISSIYPPEILELGKKATFAGLADSTKQSYGAGPLRWNQFSFIGFHMGKVSSSCIKNWLSGLRAWHELAGAPWPANSRLIRFARAGARIAGTSRKRPQRNPITLAHLLALYSALDFSNSFHCAIWAVASTAFWGCRRLGELTIPSKNKFDPKYHVSRSAAFNFAKNPDHSRKSVSFKIPWTKTTKELGASVVCTAQHHSLQSLCPYHAIERHMAVNALIPQTYSLFAYLDDQGLPQHMVKTTFLSFCDRIWNAAGLEHVHGHSFRIGGAVELLIAGVTPEVVAAIGGWTSLAFLLYWRRFEDILPTHVLKAYDSSQISRLKHSLDDFQKANGLSNSLIDACIMGIDITEEAVLCLGLYPLCPPFFPRLSPGSVWVVRPVRRPRAGARG</sequence>
<organism evidence="2 3">
    <name type="scientific">Lentinula edodes</name>
    <name type="common">Shiitake mushroom</name>
    <name type="synonym">Lentinus edodes</name>
    <dbReference type="NCBI Taxonomy" id="5353"/>
    <lineage>
        <taxon>Eukaryota</taxon>
        <taxon>Fungi</taxon>
        <taxon>Dikarya</taxon>
        <taxon>Basidiomycota</taxon>
        <taxon>Agaricomycotina</taxon>
        <taxon>Agaricomycetes</taxon>
        <taxon>Agaricomycetidae</taxon>
        <taxon>Agaricales</taxon>
        <taxon>Marasmiineae</taxon>
        <taxon>Omphalotaceae</taxon>
        <taxon>Lentinula</taxon>
    </lineage>
</organism>
<dbReference type="Proteomes" id="UP000188533">
    <property type="component" value="Unassembled WGS sequence"/>
</dbReference>
<dbReference type="PANTHER" id="PTHR33050:SF7">
    <property type="entry name" value="RIBONUCLEASE H"/>
    <property type="match status" value="1"/>
</dbReference>
<protein>
    <submittedName>
        <fullName evidence="2">Reverse transcriptase ribonuclease h</fullName>
    </submittedName>
</protein>
<evidence type="ECO:0000313" key="3">
    <source>
        <dbReference type="Proteomes" id="UP000188533"/>
    </source>
</evidence>
<dbReference type="Gene3D" id="1.10.443.10">
    <property type="entry name" value="Intergrase catalytic core"/>
    <property type="match status" value="1"/>
</dbReference>
<dbReference type="GO" id="GO:0003677">
    <property type="term" value="F:DNA binding"/>
    <property type="evidence" value="ECO:0007669"/>
    <property type="project" value="InterPro"/>
</dbReference>
<evidence type="ECO:0000313" key="2">
    <source>
        <dbReference type="EMBL" id="GAW01911.1"/>
    </source>
</evidence>
<keyword evidence="2" id="KW-0808">Transferase</keyword>
<reference evidence="2 3" key="1">
    <citation type="submission" date="2016-08" db="EMBL/GenBank/DDBJ databases">
        <authorList>
            <consortium name="Lentinula edodes genome sequencing consortium"/>
            <person name="Sakamoto Y."/>
            <person name="Nakade K."/>
            <person name="Sato S."/>
            <person name="Yoshida Y."/>
            <person name="Miyazaki K."/>
            <person name="Natsume S."/>
            <person name="Konno N."/>
        </authorList>
    </citation>
    <scope>NUCLEOTIDE SEQUENCE [LARGE SCALE GENOMIC DNA]</scope>
    <source>
        <strain evidence="2 3">NBRC 111202</strain>
    </source>
</reference>
<comment type="caution">
    <text evidence="2">The sequence shown here is derived from an EMBL/GenBank/DDBJ whole genome shotgun (WGS) entry which is preliminary data.</text>
</comment>
<dbReference type="GO" id="GO:0003964">
    <property type="term" value="F:RNA-directed DNA polymerase activity"/>
    <property type="evidence" value="ECO:0007669"/>
    <property type="project" value="UniProtKB-KW"/>
</dbReference>
<dbReference type="InterPro" id="IPR011010">
    <property type="entry name" value="DNA_brk_join_enz"/>
</dbReference>
<dbReference type="SUPFAM" id="SSF56349">
    <property type="entry name" value="DNA breaking-rejoining enzymes"/>
    <property type="match status" value="1"/>
</dbReference>
<dbReference type="EMBL" id="BDGU01000078">
    <property type="protein sequence ID" value="GAW01911.1"/>
    <property type="molecule type" value="Genomic_DNA"/>
</dbReference>
<name>A0A1Q3E415_LENED</name>
<reference evidence="2 3" key="2">
    <citation type="submission" date="2017-02" db="EMBL/GenBank/DDBJ databases">
        <title>A genome survey and senescence transcriptome analysis in Lentinula edodes.</title>
        <authorList>
            <person name="Sakamoto Y."/>
            <person name="Nakade K."/>
            <person name="Sato S."/>
            <person name="Yoshida Y."/>
            <person name="Miyazaki K."/>
            <person name="Natsume S."/>
            <person name="Konno N."/>
        </authorList>
    </citation>
    <scope>NUCLEOTIDE SEQUENCE [LARGE SCALE GENOMIC DNA]</scope>
    <source>
        <strain evidence="2 3">NBRC 111202</strain>
    </source>
</reference>
<keyword evidence="2" id="KW-0548">Nucleotidyltransferase</keyword>
<dbReference type="AlphaFoldDB" id="A0A1Q3E415"/>
<proteinExistence type="predicted"/>
<accession>A0A1Q3E415</accession>
<keyword evidence="1" id="KW-0233">DNA recombination</keyword>
<dbReference type="InterPro" id="IPR013762">
    <property type="entry name" value="Integrase-like_cat_sf"/>
</dbReference>
<dbReference type="PANTHER" id="PTHR33050">
    <property type="entry name" value="REVERSE TRANSCRIPTASE DOMAIN-CONTAINING PROTEIN"/>
    <property type="match status" value="1"/>
</dbReference>
<dbReference type="GO" id="GO:0015074">
    <property type="term" value="P:DNA integration"/>
    <property type="evidence" value="ECO:0007669"/>
    <property type="project" value="InterPro"/>
</dbReference>
<dbReference type="InterPro" id="IPR052055">
    <property type="entry name" value="Hepadnavirus_pol/RT"/>
</dbReference>
<dbReference type="STRING" id="5353.A0A1Q3E415"/>
<evidence type="ECO:0000256" key="1">
    <source>
        <dbReference type="ARBA" id="ARBA00023172"/>
    </source>
</evidence>
<dbReference type="GO" id="GO:0006310">
    <property type="term" value="P:DNA recombination"/>
    <property type="evidence" value="ECO:0007669"/>
    <property type="project" value="UniProtKB-KW"/>
</dbReference>
<keyword evidence="3" id="KW-1185">Reference proteome</keyword>